<dbReference type="Pfam" id="PF02801">
    <property type="entry name" value="Ketoacyl-synt_C"/>
    <property type="match status" value="1"/>
</dbReference>
<accession>A0A2S6G2F1</accession>
<comment type="similarity">
    <text evidence="2 11 13">Belongs to the thiolase-like superfamily. Beta-ketoacyl-ACP synthases family.</text>
</comment>
<dbReference type="SUPFAM" id="SSF53901">
    <property type="entry name" value="Thiolase-like"/>
    <property type="match status" value="2"/>
</dbReference>
<evidence type="ECO:0000256" key="14">
    <source>
        <dbReference type="SAM" id="MobiDB-lite"/>
    </source>
</evidence>
<keyword evidence="8" id="KW-0443">Lipid metabolism</keyword>
<evidence type="ECO:0000256" key="11">
    <source>
        <dbReference type="PIRNR" id="PIRNR000447"/>
    </source>
</evidence>
<keyword evidence="7" id="KW-0276">Fatty acid metabolism</keyword>
<protein>
    <recommendedName>
        <fullName evidence="4 11">3-oxoacyl-[acyl-carrier-protein] synthase 2</fullName>
        <ecNumber evidence="3 11">2.3.1.179</ecNumber>
    </recommendedName>
</protein>
<feature type="active site" description="For beta-ketoacyl synthase activity" evidence="12">
    <location>
        <position position="153"/>
    </location>
</feature>
<dbReference type="Gene3D" id="3.40.47.10">
    <property type="match status" value="2"/>
</dbReference>
<evidence type="ECO:0000256" key="7">
    <source>
        <dbReference type="ARBA" id="ARBA00022832"/>
    </source>
</evidence>
<sequence>MVSPVGNDVPTSWKNVCAGQSGIAPIDRFDATDYNTRIGGAVKDLDLEPYLSSKEARKLDAFIHYGLVAAQQAVDDSGLEQFEKLDRERVGVAIGSGIGGIEYIEKNVIQMHESGPRKVSPFFVPASVINMISGNAAIRFGYQGPNIAIVTACTTGTHNIGYAARTIAYGDADVMLAGGSEMATTRTSIAGFSSARALSTRNDEPEKASRPWDKGRDGFVLSDGAGVVVLEELEHAKARGATIYGEVLGFGMSDDAHHITAPPSNGDGAARSMRNAIRDAGLNPEDVDYINAHGTSTQVGDVAEVAAVKSVFGAHAEKLAMSSTKSVTGHLLGAAGAVEAIFSMLAVKEGVLPPTINLDNPDEGCDLDFVPHTSRQSDARVALSNSFGFGGTNGTLIVGRYED</sequence>
<evidence type="ECO:0000313" key="18">
    <source>
        <dbReference type="Proteomes" id="UP000239446"/>
    </source>
</evidence>
<dbReference type="UniPathway" id="UPA00094"/>
<evidence type="ECO:0000256" key="1">
    <source>
        <dbReference type="ARBA" id="ARBA00005194"/>
    </source>
</evidence>
<comment type="function">
    <text evidence="11">Involved in the type II fatty acid elongation cycle. Catalyzes the elongation of a wide range of acyl-ACP by the addition of two carbons from malonyl-ACP to an acyl acceptor. Can efficiently catalyze the conversion of palmitoleoyl-ACP (cis-hexadec-9-enoyl-ACP) to cis-vaccenoyl-ACP (cis-octadec-11-enoyl-ACP), an essential step in the thermal regulation of fatty acid composition.</text>
</comment>
<dbReference type="Proteomes" id="UP000239446">
    <property type="component" value="Unassembled WGS sequence"/>
</dbReference>
<evidence type="ECO:0000256" key="8">
    <source>
        <dbReference type="ARBA" id="ARBA00023098"/>
    </source>
</evidence>
<comment type="catalytic activity">
    <reaction evidence="11">
        <text>(9Z)-hexadecenoyl-[ACP] + malonyl-[ACP] + H(+) = 3-oxo-(11Z)-octadecenoyl-[ACP] + holo-[ACP] + CO2</text>
        <dbReference type="Rhea" id="RHEA:55040"/>
        <dbReference type="Rhea" id="RHEA-COMP:9623"/>
        <dbReference type="Rhea" id="RHEA-COMP:9685"/>
        <dbReference type="Rhea" id="RHEA-COMP:10800"/>
        <dbReference type="Rhea" id="RHEA-COMP:14074"/>
        <dbReference type="ChEBI" id="CHEBI:15378"/>
        <dbReference type="ChEBI" id="CHEBI:16526"/>
        <dbReference type="ChEBI" id="CHEBI:64479"/>
        <dbReference type="ChEBI" id="CHEBI:78449"/>
        <dbReference type="ChEBI" id="CHEBI:83989"/>
        <dbReference type="ChEBI" id="CHEBI:138538"/>
        <dbReference type="EC" id="2.3.1.179"/>
    </reaction>
</comment>
<evidence type="ECO:0000256" key="4">
    <source>
        <dbReference type="ARBA" id="ARBA00014657"/>
    </source>
</evidence>
<keyword evidence="19" id="KW-1185">Reference proteome</keyword>
<evidence type="ECO:0000256" key="9">
    <source>
        <dbReference type="ARBA" id="ARBA00023160"/>
    </source>
</evidence>
<dbReference type="STRING" id="930118.SAMN05216429_103259"/>
<evidence type="ECO:0000313" key="19">
    <source>
        <dbReference type="Proteomes" id="UP000239648"/>
    </source>
</evidence>
<evidence type="ECO:0000256" key="13">
    <source>
        <dbReference type="RuleBase" id="RU003694"/>
    </source>
</evidence>
<evidence type="ECO:0000256" key="12">
    <source>
        <dbReference type="PIRSR" id="PIRSR000447-1"/>
    </source>
</evidence>
<comment type="pathway">
    <text evidence="1 11">Lipid metabolism; fatty acid biosynthesis.</text>
</comment>
<dbReference type="PROSITE" id="PS00606">
    <property type="entry name" value="KS3_1"/>
    <property type="match status" value="1"/>
</dbReference>
<evidence type="ECO:0000256" key="6">
    <source>
        <dbReference type="ARBA" id="ARBA00022679"/>
    </source>
</evidence>
<comment type="caution">
    <text evidence="17">The sequence shown here is derived from an EMBL/GenBank/DDBJ whole genome shotgun (WGS) entry which is preliminary data.</text>
</comment>
<dbReference type="InterPro" id="IPR018201">
    <property type="entry name" value="Ketoacyl_synth_AS"/>
</dbReference>
<dbReference type="NCBIfam" id="NF005589">
    <property type="entry name" value="PRK07314.1"/>
    <property type="match status" value="1"/>
</dbReference>
<proteinExistence type="inferred from homology"/>
<dbReference type="PROSITE" id="PS52004">
    <property type="entry name" value="KS3_2"/>
    <property type="match status" value="1"/>
</dbReference>
<evidence type="ECO:0000259" key="15">
    <source>
        <dbReference type="PROSITE" id="PS52004"/>
    </source>
</evidence>
<evidence type="ECO:0000313" key="17">
    <source>
        <dbReference type="EMBL" id="PPK51745.1"/>
    </source>
</evidence>
<dbReference type="SMART" id="SM00825">
    <property type="entry name" value="PKS_KS"/>
    <property type="match status" value="1"/>
</dbReference>
<dbReference type="InterPro" id="IPR000794">
    <property type="entry name" value="Beta-ketoacyl_synthase"/>
</dbReference>
<comment type="catalytic activity">
    <reaction evidence="11">
        <text>a fatty acyl-[ACP] + malonyl-[ACP] + H(+) = a 3-oxoacyl-[ACP] + holo-[ACP] + CO2</text>
        <dbReference type="Rhea" id="RHEA:22836"/>
        <dbReference type="Rhea" id="RHEA-COMP:9623"/>
        <dbReference type="Rhea" id="RHEA-COMP:9685"/>
        <dbReference type="Rhea" id="RHEA-COMP:9916"/>
        <dbReference type="Rhea" id="RHEA-COMP:14125"/>
        <dbReference type="ChEBI" id="CHEBI:15378"/>
        <dbReference type="ChEBI" id="CHEBI:16526"/>
        <dbReference type="ChEBI" id="CHEBI:64479"/>
        <dbReference type="ChEBI" id="CHEBI:78449"/>
        <dbReference type="ChEBI" id="CHEBI:78776"/>
        <dbReference type="ChEBI" id="CHEBI:138651"/>
    </reaction>
</comment>
<dbReference type="InterPro" id="IPR014030">
    <property type="entry name" value="Ketoacyl_synth_N"/>
</dbReference>
<dbReference type="EC" id="2.3.1.179" evidence="3 11"/>
<gene>
    <name evidence="17" type="ORF">B0H24_104118</name>
    <name evidence="16" type="ORF">BY455_13419</name>
</gene>
<dbReference type="GO" id="GO:0005829">
    <property type="term" value="C:cytosol"/>
    <property type="evidence" value="ECO:0007669"/>
    <property type="project" value="TreeGrafter"/>
</dbReference>
<evidence type="ECO:0000256" key="3">
    <source>
        <dbReference type="ARBA" id="ARBA00012356"/>
    </source>
</evidence>
<dbReference type="PANTHER" id="PTHR11712:SF336">
    <property type="entry name" value="3-OXOACYL-[ACYL-CARRIER-PROTEIN] SYNTHASE, MITOCHONDRIAL"/>
    <property type="match status" value="1"/>
</dbReference>
<organism evidence="17 18">
    <name type="scientific">Marinobacter persicus</name>
    <dbReference type="NCBI Taxonomy" id="930118"/>
    <lineage>
        <taxon>Bacteria</taxon>
        <taxon>Pseudomonadati</taxon>
        <taxon>Pseudomonadota</taxon>
        <taxon>Gammaproteobacteria</taxon>
        <taxon>Pseudomonadales</taxon>
        <taxon>Marinobacteraceae</taxon>
        <taxon>Marinobacter</taxon>
    </lineage>
</organism>
<dbReference type="InterPro" id="IPR016039">
    <property type="entry name" value="Thiolase-like"/>
</dbReference>
<dbReference type="Pfam" id="PF00109">
    <property type="entry name" value="ketoacyl-synt"/>
    <property type="match status" value="1"/>
</dbReference>
<keyword evidence="6 11" id="KW-0808">Transferase</keyword>
<feature type="domain" description="Ketosynthase family 3 (KS3)" evidence="15">
    <location>
        <begin position="1"/>
        <end position="400"/>
    </location>
</feature>
<dbReference type="Proteomes" id="UP000239648">
    <property type="component" value="Unassembled WGS sequence"/>
</dbReference>
<dbReference type="FunFam" id="3.40.47.10:FF:000009">
    <property type="entry name" value="3-oxoacyl-[acyl-carrier-protein] synthase 2"/>
    <property type="match status" value="1"/>
</dbReference>
<dbReference type="GO" id="GO:0006633">
    <property type="term" value="P:fatty acid biosynthetic process"/>
    <property type="evidence" value="ECO:0007669"/>
    <property type="project" value="UniProtKB-UniRule"/>
</dbReference>
<keyword evidence="10 11" id="KW-0012">Acyltransferase</keyword>
<dbReference type="GO" id="GO:0004315">
    <property type="term" value="F:3-oxoacyl-[acyl-carrier-protein] synthase activity"/>
    <property type="evidence" value="ECO:0007669"/>
    <property type="project" value="UniProtKB-UniRule"/>
</dbReference>
<evidence type="ECO:0000313" key="16">
    <source>
        <dbReference type="EMBL" id="PPK50108.1"/>
    </source>
</evidence>
<reference evidence="17 18" key="2">
    <citation type="submission" date="2018-02" db="EMBL/GenBank/DDBJ databases">
        <title>Subsurface microbial communities from deep shales in Ohio and West Virginia, USA.</title>
        <authorList>
            <person name="Wrighton K."/>
        </authorList>
    </citation>
    <scope>NUCLEOTIDE SEQUENCE [LARGE SCALE GENOMIC DNA]</scope>
    <source>
        <strain evidence="17 18">UTICA-S1B9</strain>
    </source>
</reference>
<dbReference type="InterPro" id="IPR020841">
    <property type="entry name" value="PKS_Beta-ketoAc_synthase_dom"/>
</dbReference>
<keyword evidence="9 11" id="KW-0275">Fatty acid biosynthesis</keyword>
<feature type="region of interest" description="Disordered" evidence="14">
    <location>
        <begin position="196"/>
        <end position="215"/>
    </location>
</feature>
<dbReference type="InterPro" id="IPR017568">
    <property type="entry name" value="3-oxoacyl-ACP_synth-2"/>
</dbReference>
<dbReference type="CDD" id="cd00834">
    <property type="entry name" value="KAS_I_II"/>
    <property type="match status" value="1"/>
</dbReference>
<keyword evidence="5 11" id="KW-0444">Lipid biosynthesis</keyword>
<dbReference type="AlphaFoldDB" id="A0A2S6G2F1"/>
<evidence type="ECO:0000256" key="2">
    <source>
        <dbReference type="ARBA" id="ARBA00008467"/>
    </source>
</evidence>
<dbReference type="PANTHER" id="PTHR11712">
    <property type="entry name" value="POLYKETIDE SYNTHASE-RELATED"/>
    <property type="match status" value="1"/>
</dbReference>
<name>A0A2S6G2F1_9GAMM</name>
<dbReference type="EMBL" id="PTIT01000034">
    <property type="protein sequence ID" value="PPK50108.1"/>
    <property type="molecule type" value="Genomic_DNA"/>
</dbReference>
<dbReference type="PIRSF" id="PIRSF000447">
    <property type="entry name" value="KAS_II"/>
    <property type="match status" value="1"/>
</dbReference>
<dbReference type="EMBL" id="PTIU01000041">
    <property type="protein sequence ID" value="PPK51745.1"/>
    <property type="molecule type" value="Genomic_DNA"/>
</dbReference>
<dbReference type="InterPro" id="IPR014031">
    <property type="entry name" value="Ketoacyl_synth_C"/>
</dbReference>
<reference evidence="16 19" key="1">
    <citation type="submission" date="2018-02" db="EMBL/GenBank/DDBJ databases">
        <title>Deep subsurface shale carbon reservoir microbial communities from Ohio and West Virginia, USA.</title>
        <authorList>
            <person name="Wrighton K."/>
        </authorList>
    </citation>
    <scope>NUCLEOTIDE SEQUENCE [LARGE SCALE GENOMIC DNA]</scope>
    <source>
        <strain evidence="16 19">UTICA-S1B6</strain>
    </source>
</reference>
<dbReference type="NCBIfam" id="TIGR03150">
    <property type="entry name" value="fabF"/>
    <property type="match status" value="1"/>
</dbReference>
<evidence type="ECO:0000256" key="10">
    <source>
        <dbReference type="ARBA" id="ARBA00023315"/>
    </source>
</evidence>
<evidence type="ECO:0000256" key="5">
    <source>
        <dbReference type="ARBA" id="ARBA00022516"/>
    </source>
</evidence>
<feature type="compositionally biased region" description="Basic and acidic residues" evidence="14">
    <location>
        <begin position="201"/>
        <end position="215"/>
    </location>
</feature>